<gene>
    <name evidence="4" type="ORF">GTO91_00765</name>
</gene>
<organism evidence="4 5">
    <name type="scientific">Heliomicrobium undosum</name>
    <dbReference type="NCBI Taxonomy" id="121734"/>
    <lineage>
        <taxon>Bacteria</taxon>
        <taxon>Bacillati</taxon>
        <taxon>Bacillota</taxon>
        <taxon>Clostridia</taxon>
        <taxon>Eubacteriales</taxon>
        <taxon>Heliobacteriaceae</taxon>
        <taxon>Heliomicrobium</taxon>
    </lineage>
</organism>
<evidence type="ECO:0000259" key="3">
    <source>
        <dbReference type="PROSITE" id="PS50801"/>
    </source>
</evidence>
<dbReference type="InterPro" id="IPR036513">
    <property type="entry name" value="STAS_dom_sf"/>
</dbReference>
<comment type="similarity">
    <text evidence="1 2">Belongs to the anti-sigma-factor antagonist family.</text>
</comment>
<dbReference type="InterPro" id="IPR002645">
    <property type="entry name" value="STAS_dom"/>
</dbReference>
<dbReference type="PANTHER" id="PTHR33495:SF2">
    <property type="entry name" value="ANTI-SIGMA FACTOR ANTAGONIST TM_1081-RELATED"/>
    <property type="match status" value="1"/>
</dbReference>
<dbReference type="PROSITE" id="PS50801">
    <property type="entry name" value="STAS"/>
    <property type="match status" value="1"/>
</dbReference>
<evidence type="ECO:0000256" key="2">
    <source>
        <dbReference type="RuleBase" id="RU003749"/>
    </source>
</evidence>
<proteinExistence type="inferred from homology"/>
<comment type="caution">
    <text evidence="4">The sequence shown here is derived from an EMBL/GenBank/DDBJ whole genome shotgun (WGS) entry which is preliminary data.</text>
</comment>
<dbReference type="InterPro" id="IPR003658">
    <property type="entry name" value="Anti-sigma_ant"/>
</dbReference>
<reference evidence="4 5" key="1">
    <citation type="submission" date="2020-01" db="EMBL/GenBank/DDBJ databases">
        <title>Whole-genome sequence of Heliobacterium undosum DSM 13378.</title>
        <authorList>
            <person name="Kyndt J.A."/>
            <person name="Meyer T.E."/>
        </authorList>
    </citation>
    <scope>NUCLEOTIDE SEQUENCE [LARGE SCALE GENOMIC DNA]</scope>
    <source>
        <strain evidence="4 5">DSM 13378</strain>
    </source>
</reference>
<feature type="domain" description="STAS" evidence="3">
    <location>
        <begin position="2"/>
        <end position="114"/>
    </location>
</feature>
<evidence type="ECO:0000313" key="4">
    <source>
        <dbReference type="EMBL" id="MZP28254.1"/>
    </source>
</evidence>
<dbReference type="Gene3D" id="3.30.750.24">
    <property type="entry name" value="STAS domain"/>
    <property type="match status" value="1"/>
</dbReference>
<dbReference type="Pfam" id="PF01740">
    <property type="entry name" value="STAS"/>
    <property type="match status" value="1"/>
</dbReference>
<dbReference type="OrthoDB" id="9793697at2"/>
<keyword evidence="5" id="KW-1185">Reference proteome</keyword>
<evidence type="ECO:0000313" key="5">
    <source>
        <dbReference type="Proteomes" id="UP000463470"/>
    </source>
</evidence>
<accession>A0A845L0J1</accession>
<dbReference type="GO" id="GO:0043856">
    <property type="term" value="F:anti-sigma factor antagonist activity"/>
    <property type="evidence" value="ECO:0007669"/>
    <property type="project" value="InterPro"/>
</dbReference>
<dbReference type="CDD" id="cd07043">
    <property type="entry name" value="STAS_anti-anti-sigma_factors"/>
    <property type="match status" value="1"/>
</dbReference>
<dbReference type="AlphaFoldDB" id="A0A845L0J1"/>
<dbReference type="NCBIfam" id="TIGR00377">
    <property type="entry name" value="ant_ant_sig"/>
    <property type="match status" value="1"/>
</dbReference>
<protein>
    <recommendedName>
        <fullName evidence="2">Anti-sigma factor antagonist</fullName>
    </recommendedName>
</protein>
<dbReference type="RefSeq" id="WP_161253348.1">
    <property type="nucleotide sequence ID" value="NZ_WXEY01000001.1"/>
</dbReference>
<dbReference type="Proteomes" id="UP000463470">
    <property type="component" value="Unassembled WGS sequence"/>
</dbReference>
<name>A0A845L0J1_9FIRM</name>
<dbReference type="PANTHER" id="PTHR33495">
    <property type="entry name" value="ANTI-SIGMA FACTOR ANTAGONIST TM_1081-RELATED-RELATED"/>
    <property type="match status" value="1"/>
</dbReference>
<evidence type="ECO:0000256" key="1">
    <source>
        <dbReference type="ARBA" id="ARBA00009013"/>
    </source>
</evidence>
<dbReference type="EMBL" id="WXEY01000001">
    <property type="protein sequence ID" value="MZP28254.1"/>
    <property type="molecule type" value="Genomic_DNA"/>
</dbReference>
<sequence>MLRYDSRIVGDVEVLTLSGGFDALGAAAFRGHVVQCIEQGKRKFVLAFSGVDFIDSTGLGFLVSILKTTLKHGGRLRIACLIPVIYEIFVMTKLDQVFEIDDTEEQSIQAIQTTTM</sequence>
<dbReference type="SUPFAM" id="SSF52091">
    <property type="entry name" value="SpoIIaa-like"/>
    <property type="match status" value="1"/>
</dbReference>